<feature type="compositionally biased region" description="Basic and acidic residues" evidence="1">
    <location>
        <begin position="1542"/>
        <end position="1554"/>
    </location>
</feature>
<feature type="compositionally biased region" description="Basic and acidic residues" evidence="1">
    <location>
        <begin position="493"/>
        <end position="503"/>
    </location>
</feature>
<feature type="region of interest" description="Disordered" evidence="1">
    <location>
        <begin position="1532"/>
        <end position="1557"/>
    </location>
</feature>
<feature type="compositionally biased region" description="Polar residues" evidence="1">
    <location>
        <begin position="505"/>
        <end position="519"/>
    </location>
</feature>
<sequence>MVYCSGSGGLVRRFDCAGILFPILQMGKAHEQLCCNAEQRGPYRESSLGYSCNGAGTTRDSAPILPPFGGVSEAEDETFAVANGPRSEHAVSQLSRVPRAQLHASRPIATAVVHMDSYGCADTARRGIALLFIESLATPPVVYINLIQSPLAIIKVAKVHSGPAFASRASVGRHWAASIPGGWRKTATVDRQSFVAVWSLSELPVNPAARVAITGAICSLTKDFPGRIRGRFNCDSSARRKEDFGLQAMNHAAPLCESVCHMAEKPEHPLILPYRNLGTTRTQRIDQTLSTRRVSPLPNCDDHGTIERHPYGQKIKDRQLFPVSSRNVLNPHNVDDSLLRVRTCAVHANKLEGQGQISAEYDARAGVGVASVLTGWCLISNNLARMKRRPSFSVQRPMRPCAHHTPQRRVESKEQNTVEVHVIFYRPARMMLWREDPTTTFQDAHSGAVPPRRSSFSINATRSPIPAVSHDLPQRLQSIVTPHRHLLIVVASEKMEKTKDKENGPTANNPAQTPPRNDLTGTGSVCLALAREYRVLFLLWIWRHPLGAATCRRVRTFPKDTKETVRSEAQTRRASQCREPSDGLIAMSRPSLSGVSRRRAFPKAMCELASVQRREGKKAPPLLNNVFEAVAIATKTERMTPLPAWRPGQAEDCDLRARPKADWVFLQPAALLEMGRLPRPIRSGWYGGCLTHIGAQEKHAVDGQVLSRITPQMGWRNVTDPEWKQPGMYRPSLNWYVSFYSCCCFLYLTKYPENLQGRNRDTGPSIFCGHWELGKEGTGLRDTGVAVLGRNGWELRREKNSQEPGRLPTMMRANIPNYRVWLGVQEAQEIPPANRGEFSRLEPWAAELWGPWNQPIQIRCELSTQYTVRKRSDTKKTTRKHYQRATASNETRGRAWQPKPDSTQNKGTRPSATGGSVCRWDSREKNQKYPSSEGASSTHSRDEQNKPDKTTLSRHCCCSFLFAATESKGVREPLESACLCFSCPPTGPSLFDGIKKLIRKIYQIIALDENAASSSLLNRSDILQKRDTAFFLARRNTLAFATAHAKRMPIILRRQSYCACVGYRHYKIRVCAGAVTGRGRELNGRNDQRSAIPGAEQNQTMEDVEARSSSVPTLMTASQDCKWRQKRDDYLGSCENHKAWYGKSASKDDSMAALTSTTRGIVRRNEVSPRQTGSVNRAEETGTRSCSLVLDSSQQATSPPGLRPLTGVVFLPHNWSLCLRVYAAVILGNGRMKLSCRQLRLTQSMSPGPFEFLGNRSVNGLYADQPTTPFMDGDYYCGSLVATDETVSVSAGFGATPSLQAPAFPRLATSEDIPGEKHTWRWRLAHKKYLQIGPKMEERKQKRQKRRAAKGILAIGDEDGAHLSCGLMPYGWADISRLTIRPMIPVDFAAARSKGRTGSEYRAIFSGIIVPTNTPERVVKRHPRAGPLPLARGQSRRTRFFSKGGRLKLRSNIAWHGMAWHGADWIRLGGEVTNGRPSAGHDTFPFLSLCLGPIAEETRTQDNDYPTRRAEWEIWIRAGGFMASIQRYDMPPPSAPTLAIGSREKNGRRRDRENSTSGGREICCLVGIRFVVERDVCLGPRDPILEFFLTAKQSPSKDVGLGFSFSC</sequence>
<feature type="region of interest" description="Disordered" evidence="1">
    <location>
        <begin position="868"/>
        <end position="951"/>
    </location>
</feature>
<reference evidence="2" key="1">
    <citation type="submission" date="2016-11" db="EMBL/GenBank/DDBJ databases">
        <title>The genome sequence of Colletotrichum cuscutae.</title>
        <authorList>
            <person name="Baroncelli R."/>
        </authorList>
    </citation>
    <scope>NUCLEOTIDE SEQUENCE</scope>
    <source>
        <strain evidence="2">IMI 304802</strain>
    </source>
</reference>
<feature type="region of interest" description="Disordered" evidence="1">
    <location>
        <begin position="1082"/>
        <end position="1111"/>
    </location>
</feature>
<feature type="region of interest" description="Disordered" evidence="1">
    <location>
        <begin position="390"/>
        <end position="414"/>
    </location>
</feature>
<feature type="region of interest" description="Disordered" evidence="1">
    <location>
        <begin position="493"/>
        <end position="519"/>
    </location>
</feature>
<keyword evidence="3" id="KW-1185">Reference proteome</keyword>
<dbReference type="EMBL" id="MPDP01000222">
    <property type="protein sequence ID" value="KAK1470908.1"/>
    <property type="molecule type" value="Genomic_DNA"/>
</dbReference>
<evidence type="ECO:0000313" key="2">
    <source>
        <dbReference type="EMBL" id="KAK1470908.1"/>
    </source>
</evidence>
<feature type="compositionally biased region" description="Polar residues" evidence="1">
    <location>
        <begin position="928"/>
        <end position="938"/>
    </location>
</feature>
<proteinExistence type="predicted"/>
<name>A0AAI9V8H8_9PEZI</name>
<accession>A0AAI9V8H8</accession>
<feature type="compositionally biased region" description="Polar residues" evidence="1">
    <location>
        <begin position="1096"/>
        <end position="1111"/>
    </location>
</feature>
<dbReference type="Proteomes" id="UP001239213">
    <property type="component" value="Unassembled WGS sequence"/>
</dbReference>
<feature type="compositionally biased region" description="Basic and acidic residues" evidence="1">
    <location>
        <begin position="939"/>
        <end position="951"/>
    </location>
</feature>
<feature type="non-terminal residue" evidence="2">
    <location>
        <position position="1607"/>
    </location>
</feature>
<protein>
    <submittedName>
        <fullName evidence="2">Uncharacterized protein</fullName>
    </submittedName>
</protein>
<gene>
    <name evidence="2" type="ORF">CCUS01_17431</name>
</gene>
<evidence type="ECO:0000313" key="3">
    <source>
        <dbReference type="Proteomes" id="UP001239213"/>
    </source>
</evidence>
<comment type="caution">
    <text evidence="2">The sequence shown here is derived from an EMBL/GenBank/DDBJ whole genome shotgun (WGS) entry which is preliminary data.</text>
</comment>
<organism evidence="2 3">
    <name type="scientific">Colletotrichum cuscutae</name>
    <dbReference type="NCBI Taxonomy" id="1209917"/>
    <lineage>
        <taxon>Eukaryota</taxon>
        <taxon>Fungi</taxon>
        <taxon>Dikarya</taxon>
        <taxon>Ascomycota</taxon>
        <taxon>Pezizomycotina</taxon>
        <taxon>Sordariomycetes</taxon>
        <taxon>Hypocreomycetidae</taxon>
        <taxon>Glomerellales</taxon>
        <taxon>Glomerellaceae</taxon>
        <taxon>Colletotrichum</taxon>
        <taxon>Colletotrichum acutatum species complex</taxon>
    </lineage>
</organism>
<feature type="compositionally biased region" description="Polar residues" evidence="1">
    <location>
        <begin position="900"/>
        <end position="914"/>
    </location>
</feature>
<evidence type="ECO:0000256" key="1">
    <source>
        <dbReference type="SAM" id="MobiDB-lite"/>
    </source>
</evidence>